<organism evidence="1 2">
    <name type="scientific">Zophobas morio</name>
    <dbReference type="NCBI Taxonomy" id="2755281"/>
    <lineage>
        <taxon>Eukaryota</taxon>
        <taxon>Metazoa</taxon>
        <taxon>Ecdysozoa</taxon>
        <taxon>Arthropoda</taxon>
        <taxon>Hexapoda</taxon>
        <taxon>Insecta</taxon>
        <taxon>Pterygota</taxon>
        <taxon>Neoptera</taxon>
        <taxon>Endopterygota</taxon>
        <taxon>Coleoptera</taxon>
        <taxon>Polyphaga</taxon>
        <taxon>Cucujiformia</taxon>
        <taxon>Tenebrionidae</taxon>
        <taxon>Zophobas</taxon>
    </lineage>
</organism>
<dbReference type="AlphaFoldDB" id="A0AA38ISX2"/>
<dbReference type="Proteomes" id="UP001168821">
    <property type="component" value="Unassembled WGS sequence"/>
</dbReference>
<accession>A0AA38ISX2</accession>
<evidence type="ECO:0000313" key="2">
    <source>
        <dbReference type="Proteomes" id="UP001168821"/>
    </source>
</evidence>
<protein>
    <submittedName>
        <fullName evidence="1">Uncharacterized protein</fullName>
    </submittedName>
</protein>
<reference evidence="1" key="1">
    <citation type="journal article" date="2023" name="G3 (Bethesda)">
        <title>Whole genome assemblies of Zophobas morio and Tenebrio molitor.</title>
        <authorList>
            <person name="Kaur S."/>
            <person name="Stinson S.A."/>
            <person name="diCenzo G.C."/>
        </authorList>
    </citation>
    <scope>NUCLEOTIDE SEQUENCE</scope>
    <source>
        <strain evidence="1">QUZm001</strain>
    </source>
</reference>
<proteinExistence type="predicted"/>
<gene>
    <name evidence="1" type="ORF">Zmor_011288</name>
</gene>
<dbReference type="EMBL" id="JALNTZ010000003">
    <property type="protein sequence ID" value="KAJ3659606.1"/>
    <property type="molecule type" value="Genomic_DNA"/>
</dbReference>
<keyword evidence="2" id="KW-1185">Reference proteome</keyword>
<sequence>MVPDGGLSLKSLHFSKLISNAASRFFLDPAIGTSGRWLQICLYANAAFAYDESSWCTARKLSTAISVVPGRRKGVFRNNTKDSSQLQLANIKLFQIM</sequence>
<evidence type="ECO:0000313" key="1">
    <source>
        <dbReference type="EMBL" id="KAJ3659606.1"/>
    </source>
</evidence>
<comment type="caution">
    <text evidence="1">The sequence shown here is derived from an EMBL/GenBank/DDBJ whole genome shotgun (WGS) entry which is preliminary data.</text>
</comment>
<name>A0AA38ISX2_9CUCU</name>